<comment type="caution">
    <text evidence="2">The sequence shown here is derived from an EMBL/GenBank/DDBJ whole genome shotgun (WGS) entry which is preliminary data.</text>
</comment>
<dbReference type="SUPFAM" id="SSF53335">
    <property type="entry name" value="S-adenosyl-L-methionine-dependent methyltransferases"/>
    <property type="match status" value="1"/>
</dbReference>
<evidence type="ECO:0000256" key="1">
    <source>
        <dbReference type="SAM" id="MobiDB-lite"/>
    </source>
</evidence>
<gene>
    <name evidence="2" type="ORF">LX32DRAFT_590115</name>
</gene>
<feature type="non-terminal residue" evidence="2">
    <location>
        <position position="1"/>
    </location>
</feature>
<organism evidence="2 3">
    <name type="scientific">Colletotrichum zoysiae</name>
    <dbReference type="NCBI Taxonomy" id="1216348"/>
    <lineage>
        <taxon>Eukaryota</taxon>
        <taxon>Fungi</taxon>
        <taxon>Dikarya</taxon>
        <taxon>Ascomycota</taxon>
        <taxon>Pezizomycotina</taxon>
        <taxon>Sordariomycetes</taxon>
        <taxon>Hypocreomycetidae</taxon>
        <taxon>Glomerellales</taxon>
        <taxon>Glomerellaceae</taxon>
        <taxon>Colletotrichum</taxon>
        <taxon>Colletotrichum graminicola species complex</taxon>
    </lineage>
</organism>
<reference evidence="2" key="1">
    <citation type="submission" date="2021-06" db="EMBL/GenBank/DDBJ databases">
        <title>Comparative genomics, transcriptomics and evolutionary studies reveal genomic signatures of adaptation to plant cell wall in hemibiotrophic fungi.</title>
        <authorList>
            <consortium name="DOE Joint Genome Institute"/>
            <person name="Baroncelli R."/>
            <person name="Diaz J.F."/>
            <person name="Benocci T."/>
            <person name="Peng M."/>
            <person name="Battaglia E."/>
            <person name="Haridas S."/>
            <person name="Andreopoulos W."/>
            <person name="Labutti K."/>
            <person name="Pangilinan J."/>
            <person name="Floch G.L."/>
            <person name="Makela M.R."/>
            <person name="Henrissat B."/>
            <person name="Grigoriev I.V."/>
            <person name="Crouch J.A."/>
            <person name="De Vries R.P."/>
            <person name="Sukno S.A."/>
            <person name="Thon M.R."/>
        </authorList>
    </citation>
    <scope>NUCLEOTIDE SEQUENCE</scope>
    <source>
        <strain evidence="2">MAFF235873</strain>
    </source>
</reference>
<dbReference type="AlphaFoldDB" id="A0AAD9M131"/>
<dbReference type="InterPro" id="IPR029063">
    <property type="entry name" value="SAM-dependent_MTases_sf"/>
</dbReference>
<feature type="region of interest" description="Disordered" evidence="1">
    <location>
        <begin position="101"/>
        <end position="140"/>
    </location>
</feature>
<sequence length="140" mass="15301">ASSSTSLRDSIFEYSRGKGKVCHQYQDGGASGPTIDCEPTRHLDLEHALWPPVNDENFDMTLPCRKGAKVGRVLDVGTGTGIWALDFGDGHSWSEVSFVPSSTPPIQLQSPPPNFKSEVDDAEDTWAYPQPDPDRDKVAI</sequence>
<evidence type="ECO:0008006" key="4">
    <source>
        <dbReference type="Google" id="ProtNLM"/>
    </source>
</evidence>
<evidence type="ECO:0000313" key="2">
    <source>
        <dbReference type="EMBL" id="KAK2028739.1"/>
    </source>
</evidence>
<name>A0AAD9M131_9PEZI</name>
<proteinExistence type="predicted"/>
<dbReference type="Proteomes" id="UP001232148">
    <property type="component" value="Unassembled WGS sequence"/>
</dbReference>
<accession>A0AAD9M131</accession>
<protein>
    <recommendedName>
        <fullName evidence="4">TAM domain methyltransferase</fullName>
    </recommendedName>
</protein>
<dbReference type="EMBL" id="MU842874">
    <property type="protein sequence ID" value="KAK2028739.1"/>
    <property type="molecule type" value="Genomic_DNA"/>
</dbReference>
<keyword evidence="3" id="KW-1185">Reference proteome</keyword>
<evidence type="ECO:0000313" key="3">
    <source>
        <dbReference type="Proteomes" id="UP001232148"/>
    </source>
</evidence>